<protein>
    <recommendedName>
        <fullName evidence="1">RNase H type-1 domain-containing protein</fullName>
    </recommendedName>
</protein>
<dbReference type="InterPro" id="IPR036397">
    <property type="entry name" value="RNaseH_sf"/>
</dbReference>
<dbReference type="InterPro" id="IPR012337">
    <property type="entry name" value="RNaseH-like_sf"/>
</dbReference>
<dbReference type="Proteomes" id="UP001459277">
    <property type="component" value="Unassembled WGS sequence"/>
</dbReference>
<feature type="domain" description="RNase H type-1" evidence="1">
    <location>
        <begin position="72"/>
        <end position="193"/>
    </location>
</feature>
<dbReference type="GO" id="GO:0004523">
    <property type="term" value="F:RNA-DNA hybrid ribonuclease activity"/>
    <property type="evidence" value="ECO:0007669"/>
    <property type="project" value="InterPro"/>
</dbReference>
<sequence length="219" mass="23836">MGARTCNYAKWDGSAIGFIVVKLALDEGAKQVWNFAVSVLVDYKEAAKYCLLGPSSCEVSWKKPPAGVFKINTDGATANDGRQSSIGVIIRDCRGETVAALCRVLPGCFTVDEIEVLAIEAGILLAKDLDLHQIVIELDSLSTVNSILSKDFSGGLGHIVNGILSSLDGFSSWQVRHLKRDFNRVAHELAHFARCDNVNQVWRGVSPLVVRNLIHLDCL</sequence>
<dbReference type="CDD" id="cd06222">
    <property type="entry name" value="RNase_H_like"/>
    <property type="match status" value="1"/>
</dbReference>
<reference evidence="2 3" key="1">
    <citation type="submission" date="2024-01" db="EMBL/GenBank/DDBJ databases">
        <title>A telomere-to-telomere, gap-free genome of sweet tea (Lithocarpus litseifolius).</title>
        <authorList>
            <person name="Zhou J."/>
        </authorList>
    </citation>
    <scope>NUCLEOTIDE SEQUENCE [LARGE SCALE GENOMIC DNA]</scope>
    <source>
        <strain evidence="2">Zhou-2022a</strain>
        <tissue evidence="2">Leaf</tissue>
    </source>
</reference>
<dbReference type="InterPro" id="IPR052929">
    <property type="entry name" value="RNase_H-like_EbsB-rel"/>
</dbReference>
<proteinExistence type="predicted"/>
<dbReference type="Pfam" id="PF13456">
    <property type="entry name" value="RVT_3"/>
    <property type="match status" value="1"/>
</dbReference>
<dbReference type="InterPro" id="IPR002156">
    <property type="entry name" value="RNaseH_domain"/>
</dbReference>
<dbReference type="SUPFAM" id="SSF53098">
    <property type="entry name" value="Ribonuclease H-like"/>
    <property type="match status" value="1"/>
</dbReference>
<dbReference type="PANTHER" id="PTHR47074:SF11">
    <property type="entry name" value="REVERSE TRANSCRIPTASE-LIKE PROTEIN"/>
    <property type="match status" value="1"/>
</dbReference>
<accession>A0AAW2E251</accession>
<comment type="caution">
    <text evidence="2">The sequence shown here is derived from an EMBL/GenBank/DDBJ whole genome shotgun (WGS) entry which is preliminary data.</text>
</comment>
<keyword evidence="3" id="KW-1185">Reference proteome</keyword>
<dbReference type="PANTHER" id="PTHR47074">
    <property type="entry name" value="BNAC02G40300D PROTEIN"/>
    <property type="match status" value="1"/>
</dbReference>
<organism evidence="2 3">
    <name type="scientific">Lithocarpus litseifolius</name>
    <dbReference type="NCBI Taxonomy" id="425828"/>
    <lineage>
        <taxon>Eukaryota</taxon>
        <taxon>Viridiplantae</taxon>
        <taxon>Streptophyta</taxon>
        <taxon>Embryophyta</taxon>
        <taxon>Tracheophyta</taxon>
        <taxon>Spermatophyta</taxon>
        <taxon>Magnoliopsida</taxon>
        <taxon>eudicotyledons</taxon>
        <taxon>Gunneridae</taxon>
        <taxon>Pentapetalae</taxon>
        <taxon>rosids</taxon>
        <taxon>fabids</taxon>
        <taxon>Fagales</taxon>
        <taxon>Fagaceae</taxon>
        <taxon>Lithocarpus</taxon>
    </lineage>
</organism>
<name>A0AAW2E251_9ROSI</name>
<evidence type="ECO:0000313" key="3">
    <source>
        <dbReference type="Proteomes" id="UP001459277"/>
    </source>
</evidence>
<dbReference type="Gene3D" id="3.30.420.10">
    <property type="entry name" value="Ribonuclease H-like superfamily/Ribonuclease H"/>
    <property type="match status" value="1"/>
</dbReference>
<dbReference type="EMBL" id="JAZDWU010000001">
    <property type="protein sequence ID" value="KAL0015868.1"/>
    <property type="molecule type" value="Genomic_DNA"/>
</dbReference>
<evidence type="ECO:0000313" key="2">
    <source>
        <dbReference type="EMBL" id="KAL0015868.1"/>
    </source>
</evidence>
<gene>
    <name evidence="2" type="ORF">SO802_002937</name>
</gene>
<dbReference type="InterPro" id="IPR044730">
    <property type="entry name" value="RNase_H-like_dom_plant"/>
</dbReference>
<dbReference type="GO" id="GO:0003676">
    <property type="term" value="F:nucleic acid binding"/>
    <property type="evidence" value="ECO:0007669"/>
    <property type="project" value="InterPro"/>
</dbReference>
<evidence type="ECO:0000259" key="1">
    <source>
        <dbReference type="Pfam" id="PF13456"/>
    </source>
</evidence>
<dbReference type="AlphaFoldDB" id="A0AAW2E251"/>